<dbReference type="KEGG" id="pbl:PAAG_12606"/>
<organism evidence="1 2">
    <name type="scientific">Paracoccidioides lutzii (strain ATCC MYA-826 / Pb01)</name>
    <name type="common">Paracoccidioides brasiliensis</name>
    <dbReference type="NCBI Taxonomy" id="502779"/>
    <lineage>
        <taxon>Eukaryota</taxon>
        <taxon>Fungi</taxon>
        <taxon>Dikarya</taxon>
        <taxon>Ascomycota</taxon>
        <taxon>Pezizomycotina</taxon>
        <taxon>Eurotiomycetes</taxon>
        <taxon>Eurotiomycetidae</taxon>
        <taxon>Onygenales</taxon>
        <taxon>Ajellomycetaceae</taxon>
        <taxon>Paracoccidioides</taxon>
    </lineage>
</organism>
<dbReference type="Pfam" id="PF11917">
    <property type="entry name" value="DUF3435"/>
    <property type="match status" value="1"/>
</dbReference>
<dbReference type="PANTHER" id="PTHR37535:SF2">
    <property type="entry name" value="FINGER DOMAIN PROTEIN, PUTATIVE (AFU_ORTHOLOGUE AFUA_6G09300)-RELATED"/>
    <property type="match status" value="1"/>
</dbReference>
<proteinExistence type="predicted"/>
<dbReference type="HOGENOM" id="CLU_015282_0_0_1"/>
<dbReference type="PANTHER" id="PTHR37535">
    <property type="entry name" value="FLUG DOMAIN PROTEIN"/>
    <property type="match status" value="1"/>
</dbReference>
<evidence type="ECO:0000313" key="1">
    <source>
        <dbReference type="EMBL" id="KGQ00728.1"/>
    </source>
</evidence>
<dbReference type="OrthoDB" id="4205762at2759"/>
<dbReference type="InterPro" id="IPR021842">
    <property type="entry name" value="DUF3435"/>
</dbReference>
<sequence length="365" mass="41604">MRKGGEITGFAQVVKPYVLRHGPATALNASSDVSESLQNLILQHCNISTFLRHYLDRNITADDLSIYRGLTPQKAIMDMLCSMSRSIDPRRLWKLTTEESKSVNDQPRVRVLKANVDTLKIYVMGLPLETSQRELLNEKQRARAQLKRVKLDQYKQEQPVIDSERQLSGGIINEDVKNALEGIKYMTPEHLTLIDAILTLPGRTWEAEQQRRINAMNAVTKYCGVEEGSWFFRQHNLQGPTTSASVQIGRQLSQPQPRIHEAIQIVMADKRPTICFLCLQNPALPESQRVSQFKRPGELTRHFERKHLNKFQGLNCILCQVTLQTLSQLMLHAETKHGTVTRNSKYRILCNSPHPSAVYKGQLSQ</sequence>
<dbReference type="Proteomes" id="UP000002059">
    <property type="component" value="Partially assembled WGS sequence"/>
</dbReference>
<dbReference type="GeneID" id="26971203"/>
<protein>
    <recommendedName>
        <fullName evidence="3">C2H2-type domain-containing protein</fullName>
    </recommendedName>
</protein>
<dbReference type="AlphaFoldDB" id="A0A0A2UZS2"/>
<dbReference type="OMA" id="HGDVTKH"/>
<reference evidence="1 2" key="1">
    <citation type="journal article" date="2011" name="PLoS Genet.">
        <title>Comparative genomic analysis of human fungal pathogens causing paracoccidioidomycosis.</title>
        <authorList>
            <person name="Desjardins C.A."/>
            <person name="Champion M.D."/>
            <person name="Holder J.W."/>
            <person name="Muszewska A."/>
            <person name="Goldberg J."/>
            <person name="Bailao A.M."/>
            <person name="Brigido M.M."/>
            <person name="Ferreira M.E."/>
            <person name="Garcia A.M."/>
            <person name="Grynberg M."/>
            <person name="Gujja S."/>
            <person name="Heiman D.I."/>
            <person name="Henn M.R."/>
            <person name="Kodira C.D."/>
            <person name="Leon-Narvaez H."/>
            <person name="Longo L.V."/>
            <person name="Ma L.J."/>
            <person name="Malavazi I."/>
            <person name="Matsuo A.L."/>
            <person name="Morais F.V."/>
            <person name="Pereira M."/>
            <person name="Rodriguez-Brito S."/>
            <person name="Sakthikumar S."/>
            <person name="Salem-Izacc S.M."/>
            <person name="Sykes S.M."/>
            <person name="Teixeira M.M."/>
            <person name="Vallejo M.C."/>
            <person name="Walter M.E."/>
            <person name="Yandava C."/>
            <person name="Young S."/>
            <person name="Zeng Q."/>
            <person name="Zucker J."/>
            <person name="Felipe M.S."/>
            <person name="Goldman G.H."/>
            <person name="Haas B.J."/>
            <person name="McEwen J.G."/>
            <person name="Nino-Vega G."/>
            <person name="Puccia R."/>
            <person name="San-Blas G."/>
            <person name="Soares C.M."/>
            <person name="Birren B.W."/>
            <person name="Cuomo C.A."/>
        </authorList>
    </citation>
    <scope>NUCLEOTIDE SEQUENCE [LARGE SCALE GENOMIC DNA]</scope>
    <source>
        <strain evidence="2">ATCC MYA-826 / Pb01</strain>
    </source>
</reference>
<dbReference type="EMBL" id="KN294032">
    <property type="protein sequence ID" value="KGQ00728.1"/>
    <property type="molecule type" value="Genomic_DNA"/>
</dbReference>
<evidence type="ECO:0008006" key="3">
    <source>
        <dbReference type="Google" id="ProtNLM"/>
    </source>
</evidence>
<accession>A0A0A2UZS2</accession>
<dbReference type="VEuPathDB" id="FungiDB:PAAG_12606"/>
<gene>
    <name evidence="1" type="ORF">PAAG_12606</name>
</gene>
<dbReference type="RefSeq" id="XP_015702308.1">
    <property type="nucleotide sequence ID" value="XM_015848078.1"/>
</dbReference>
<dbReference type="STRING" id="502779.A0A0A2UZS2"/>
<evidence type="ECO:0000313" key="2">
    <source>
        <dbReference type="Proteomes" id="UP000002059"/>
    </source>
</evidence>
<keyword evidence="2" id="KW-1185">Reference proteome</keyword>
<name>A0A0A2UZS2_PARBA</name>